<evidence type="ECO:0000313" key="1">
    <source>
        <dbReference type="EMBL" id="KAK9927978.1"/>
    </source>
</evidence>
<keyword evidence="2" id="KW-1185">Reference proteome</keyword>
<accession>A0AAW1WUT0</accession>
<comment type="caution">
    <text evidence="1">The sequence shown here is derived from an EMBL/GenBank/DDBJ whole genome shotgun (WGS) entry which is preliminary data.</text>
</comment>
<name>A0AAW1WUT0_RUBAR</name>
<dbReference type="EMBL" id="JBEDUW010000005">
    <property type="protein sequence ID" value="KAK9927978.1"/>
    <property type="molecule type" value="Genomic_DNA"/>
</dbReference>
<dbReference type="Gene3D" id="3.30.1370.10">
    <property type="entry name" value="K Homology domain, type 1"/>
    <property type="match status" value="1"/>
</dbReference>
<reference evidence="1 2" key="1">
    <citation type="journal article" date="2023" name="G3 (Bethesda)">
        <title>A chromosome-length genome assembly and annotation of blackberry (Rubus argutus, cv. 'Hillquist').</title>
        <authorList>
            <person name="Bruna T."/>
            <person name="Aryal R."/>
            <person name="Dudchenko O."/>
            <person name="Sargent D.J."/>
            <person name="Mead D."/>
            <person name="Buti M."/>
            <person name="Cavallini A."/>
            <person name="Hytonen T."/>
            <person name="Andres J."/>
            <person name="Pham M."/>
            <person name="Weisz D."/>
            <person name="Mascagni F."/>
            <person name="Usai G."/>
            <person name="Natali L."/>
            <person name="Bassil N."/>
            <person name="Fernandez G.E."/>
            <person name="Lomsadze A."/>
            <person name="Armour M."/>
            <person name="Olukolu B."/>
            <person name="Poorten T."/>
            <person name="Britton C."/>
            <person name="Davik J."/>
            <person name="Ashrafi H."/>
            <person name="Aiden E.L."/>
            <person name="Borodovsky M."/>
            <person name="Worthington M."/>
        </authorList>
    </citation>
    <scope>NUCLEOTIDE SEQUENCE [LARGE SCALE GENOMIC DNA]</scope>
    <source>
        <strain evidence="1">PI 553951</strain>
    </source>
</reference>
<dbReference type="InterPro" id="IPR036612">
    <property type="entry name" value="KH_dom_type_1_sf"/>
</dbReference>
<evidence type="ECO:0000313" key="2">
    <source>
        <dbReference type="Proteomes" id="UP001457282"/>
    </source>
</evidence>
<proteinExistence type="predicted"/>
<protein>
    <submittedName>
        <fullName evidence="1">Uncharacterized protein</fullName>
    </submittedName>
</protein>
<dbReference type="AlphaFoldDB" id="A0AAW1WUT0"/>
<dbReference type="Proteomes" id="UP001457282">
    <property type="component" value="Unassembled WGS sequence"/>
</dbReference>
<dbReference type="GO" id="GO:0003723">
    <property type="term" value="F:RNA binding"/>
    <property type="evidence" value="ECO:0007669"/>
    <property type="project" value="InterPro"/>
</dbReference>
<gene>
    <name evidence="1" type="ORF">M0R45_025136</name>
</gene>
<sequence length="207" mass="23432">MGTGDNSVVEQISKKMGTTLQISTSKMVHEDDGITVLFSKEHLCGEENLYEIWKEEVEAVFESHGLSCKLKWNEGKMIVNATERTWDAEMISKGARALFFLASGLSTQWVEPILSGSIYCDVIGFEKPDGVSEENFSRKYEYFMAKFGNEFGLADKWSCYVVFYDSQVTVLADSFKATWGVRQLVRECLLGNVPFDKEHSDVLFPDI</sequence>
<organism evidence="1 2">
    <name type="scientific">Rubus argutus</name>
    <name type="common">Southern blackberry</name>
    <dbReference type="NCBI Taxonomy" id="59490"/>
    <lineage>
        <taxon>Eukaryota</taxon>
        <taxon>Viridiplantae</taxon>
        <taxon>Streptophyta</taxon>
        <taxon>Embryophyta</taxon>
        <taxon>Tracheophyta</taxon>
        <taxon>Spermatophyta</taxon>
        <taxon>Magnoliopsida</taxon>
        <taxon>eudicotyledons</taxon>
        <taxon>Gunneridae</taxon>
        <taxon>Pentapetalae</taxon>
        <taxon>rosids</taxon>
        <taxon>fabids</taxon>
        <taxon>Rosales</taxon>
        <taxon>Rosaceae</taxon>
        <taxon>Rosoideae</taxon>
        <taxon>Rosoideae incertae sedis</taxon>
        <taxon>Rubus</taxon>
    </lineage>
</organism>